<proteinExistence type="inferred from homology"/>
<dbReference type="InterPro" id="IPR020561">
    <property type="entry name" value="PRibGlycinamid_synth_ATP-grasp"/>
</dbReference>
<name>A0A372MIE3_9SPIR</name>
<reference evidence="12 13" key="2">
    <citation type="submission" date="2018-09" db="EMBL/GenBank/DDBJ databases">
        <title>Genome of Sphaerochaeta halotolerans strain 4-11.</title>
        <authorList>
            <person name="Nazina T.N."/>
            <person name="Sokolova D.S."/>
        </authorList>
    </citation>
    <scope>NUCLEOTIDE SEQUENCE [LARGE SCALE GENOMIC DNA]</scope>
    <source>
        <strain evidence="12 13">4-11</strain>
    </source>
</reference>
<evidence type="ECO:0000256" key="5">
    <source>
        <dbReference type="ARBA" id="ARBA00022755"/>
    </source>
</evidence>
<comment type="similarity">
    <text evidence="7">Belongs to the GARS family.</text>
</comment>
<reference evidence="13" key="1">
    <citation type="submission" date="2018-08" db="EMBL/GenBank/DDBJ databases">
        <authorList>
            <person name="Grouzdev D.S."/>
            <person name="Krutkina M.S."/>
        </authorList>
    </citation>
    <scope>NUCLEOTIDE SEQUENCE [LARGE SCALE GENOMIC DNA]</scope>
    <source>
        <strain evidence="13">4-11</strain>
    </source>
</reference>
<dbReference type="GO" id="GO:0006189">
    <property type="term" value="P:'de novo' IMP biosynthetic process"/>
    <property type="evidence" value="ECO:0007669"/>
    <property type="project" value="UniProtKB-UniPathway"/>
</dbReference>
<comment type="caution">
    <text evidence="12">The sequence shown here is derived from an EMBL/GenBank/DDBJ whole genome shotgun (WGS) entry which is preliminary data.</text>
</comment>
<dbReference type="EMBL" id="QUWK01000003">
    <property type="protein sequence ID" value="RFU95529.1"/>
    <property type="molecule type" value="Genomic_DNA"/>
</dbReference>
<sequence>MRVLVLGSGAKDHAIAWWFSQSRLIDGLYVAPGNVGTKTIAVNLAIDPSDPEQVYEACQTYGIDFVFVGTEAPLFTGVIDFLNERGIDTFGAPNRALKLEGDRNFARMFSDRHNIPTSSHVLFDDEEKLSEYLKRHEGERFVVKSNAIAPSRIMVDSSDYSTLMDFSRGLLATGPIILEEHLNGLPITITLFLDNKGYLMLPTSSDYMKVEEGGLPTGGMGSICPVPLQKDLSQALVDSIIEPVLFGLKAEKMAYKGVLTISVIITKNGPILVDYHVRFNDPAAQAFVPLINTDIVDILDAMKHDTLSSLNLEVSNQSAVALVVASEGYPEKPIIGKKLESMPAPLLYNSFEGAPRYFFGGVQEYEGKLVTTGGRCVTVVGVGYNIMNANKNAYKGVKLVNFEGAWYRQDIGNRFFEN</sequence>
<dbReference type="AlphaFoldDB" id="A0A372MIE3"/>
<dbReference type="SMART" id="SM01209">
    <property type="entry name" value="GARS_A"/>
    <property type="match status" value="1"/>
</dbReference>
<dbReference type="Gene3D" id="3.40.50.20">
    <property type="match status" value="1"/>
</dbReference>
<dbReference type="EC" id="6.3.4.13" evidence="2"/>
<dbReference type="PANTHER" id="PTHR43472">
    <property type="entry name" value="PHOSPHORIBOSYLAMINE--GLYCINE LIGASE"/>
    <property type="match status" value="1"/>
</dbReference>
<evidence type="ECO:0000256" key="4">
    <source>
        <dbReference type="ARBA" id="ARBA00022741"/>
    </source>
</evidence>
<dbReference type="Gene3D" id="3.90.600.10">
    <property type="entry name" value="Phosphoribosylglycinamide synthetase, C-terminal domain"/>
    <property type="match status" value="1"/>
</dbReference>
<dbReference type="UniPathway" id="UPA00074">
    <property type="reaction ID" value="UER00125"/>
</dbReference>
<dbReference type="Pfam" id="PF02843">
    <property type="entry name" value="GARS_C"/>
    <property type="match status" value="1"/>
</dbReference>
<dbReference type="InterPro" id="IPR020560">
    <property type="entry name" value="PRibGlycinamide_synth_C-dom"/>
</dbReference>
<dbReference type="Pfam" id="PF01071">
    <property type="entry name" value="GARS_A"/>
    <property type="match status" value="1"/>
</dbReference>
<evidence type="ECO:0000256" key="8">
    <source>
        <dbReference type="ARBA" id="ARBA00042242"/>
    </source>
</evidence>
<evidence type="ECO:0000313" key="12">
    <source>
        <dbReference type="EMBL" id="RFU95529.1"/>
    </source>
</evidence>
<keyword evidence="13" id="KW-1185">Reference proteome</keyword>
<dbReference type="InterPro" id="IPR037123">
    <property type="entry name" value="PRibGlycinamide_synth_C_sf"/>
</dbReference>
<dbReference type="Proteomes" id="UP000264002">
    <property type="component" value="Unassembled WGS sequence"/>
</dbReference>
<evidence type="ECO:0000256" key="2">
    <source>
        <dbReference type="ARBA" id="ARBA00013255"/>
    </source>
</evidence>
<evidence type="ECO:0000256" key="6">
    <source>
        <dbReference type="ARBA" id="ARBA00022840"/>
    </source>
</evidence>
<dbReference type="InterPro" id="IPR020562">
    <property type="entry name" value="PRibGlycinamide_synth_N"/>
</dbReference>
<dbReference type="GO" id="GO:0009113">
    <property type="term" value="P:purine nucleobase biosynthetic process"/>
    <property type="evidence" value="ECO:0007669"/>
    <property type="project" value="InterPro"/>
</dbReference>
<dbReference type="InterPro" id="IPR011054">
    <property type="entry name" value="Rudment_hybrid_motif"/>
</dbReference>
<evidence type="ECO:0000259" key="11">
    <source>
        <dbReference type="PROSITE" id="PS50975"/>
    </source>
</evidence>
<protein>
    <recommendedName>
        <fullName evidence="2">phosphoribosylamine--glycine ligase</fullName>
        <ecNumber evidence="2">6.3.4.13</ecNumber>
    </recommendedName>
    <alternativeName>
        <fullName evidence="8">Glycinamide ribonucleotide synthetase</fullName>
    </alternativeName>
    <alternativeName>
        <fullName evidence="9">Phosphoribosylglycinamide synthetase</fullName>
    </alternativeName>
</protein>
<keyword evidence="3 12" id="KW-0436">Ligase</keyword>
<dbReference type="PROSITE" id="PS50975">
    <property type="entry name" value="ATP_GRASP"/>
    <property type="match status" value="1"/>
</dbReference>
<dbReference type="SUPFAM" id="SSF56059">
    <property type="entry name" value="Glutathione synthetase ATP-binding domain-like"/>
    <property type="match status" value="1"/>
</dbReference>
<evidence type="ECO:0000256" key="3">
    <source>
        <dbReference type="ARBA" id="ARBA00022598"/>
    </source>
</evidence>
<dbReference type="SMART" id="SM01210">
    <property type="entry name" value="GARS_C"/>
    <property type="match status" value="1"/>
</dbReference>
<dbReference type="GO" id="GO:0004637">
    <property type="term" value="F:phosphoribosylamine-glycine ligase activity"/>
    <property type="evidence" value="ECO:0007669"/>
    <property type="project" value="UniProtKB-EC"/>
</dbReference>
<evidence type="ECO:0000256" key="9">
    <source>
        <dbReference type="ARBA" id="ARBA00042864"/>
    </source>
</evidence>
<dbReference type="InterPro" id="IPR000115">
    <property type="entry name" value="PRibGlycinamide_synth"/>
</dbReference>
<dbReference type="SUPFAM" id="SSF52440">
    <property type="entry name" value="PreATP-grasp domain"/>
    <property type="match status" value="1"/>
</dbReference>
<accession>A0A372MIE3</accession>
<keyword evidence="5" id="KW-0658">Purine biosynthesis</keyword>
<feature type="domain" description="ATP-grasp" evidence="11">
    <location>
        <begin position="107"/>
        <end position="304"/>
    </location>
</feature>
<evidence type="ECO:0000256" key="7">
    <source>
        <dbReference type="ARBA" id="ARBA00038345"/>
    </source>
</evidence>
<evidence type="ECO:0000313" key="13">
    <source>
        <dbReference type="Proteomes" id="UP000264002"/>
    </source>
</evidence>
<dbReference type="Pfam" id="PF02844">
    <property type="entry name" value="GARS_N"/>
    <property type="match status" value="1"/>
</dbReference>
<dbReference type="InterPro" id="IPR016185">
    <property type="entry name" value="PreATP-grasp_dom_sf"/>
</dbReference>
<keyword evidence="6 10" id="KW-0067">ATP-binding</keyword>
<dbReference type="PANTHER" id="PTHR43472:SF1">
    <property type="entry name" value="PHOSPHORIBOSYLAMINE--GLYCINE LIGASE, CHLOROPLASTIC"/>
    <property type="match status" value="1"/>
</dbReference>
<organism evidence="12 13">
    <name type="scientific">Sphaerochaeta halotolerans</name>
    <dbReference type="NCBI Taxonomy" id="2293840"/>
    <lineage>
        <taxon>Bacteria</taxon>
        <taxon>Pseudomonadati</taxon>
        <taxon>Spirochaetota</taxon>
        <taxon>Spirochaetia</taxon>
        <taxon>Spirochaetales</taxon>
        <taxon>Sphaerochaetaceae</taxon>
        <taxon>Sphaerochaeta</taxon>
    </lineage>
</organism>
<evidence type="ECO:0000256" key="1">
    <source>
        <dbReference type="ARBA" id="ARBA00005174"/>
    </source>
</evidence>
<gene>
    <name evidence="12" type="primary">purD</name>
    <name evidence="12" type="ORF">DYP60_03390</name>
</gene>
<evidence type="ECO:0000256" key="10">
    <source>
        <dbReference type="PROSITE-ProRule" id="PRU00409"/>
    </source>
</evidence>
<dbReference type="Gene3D" id="3.30.470.20">
    <property type="entry name" value="ATP-grasp fold, B domain"/>
    <property type="match status" value="1"/>
</dbReference>
<dbReference type="InterPro" id="IPR011761">
    <property type="entry name" value="ATP-grasp"/>
</dbReference>
<dbReference type="RefSeq" id="WP_117329477.1">
    <property type="nucleotide sequence ID" value="NZ_QUWK01000003.1"/>
</dbReference>
<comment type="pathway">
    <text evidence="1">Purine metabolism; IMP biosynthesis via de novo pathway; N(1)-(5-phospho-D-ribosyl)glycinamide from 5-phospho-alpha-D-ribose 1-diphosphate: step 2/2.</text>
</comment>
<dbReference type="SUPFAM" id="SSF51246">
    <property type="entry name" value="Rudiment single hybrid motif"/>
    <property type="match status" value="1"/>
</dbReference>
<keyword evidence="4 10" id="KW-0547">Nucleotide-binding</keyword>
<dbReference type="NCBIfam" id="TIGR00877">
    <property type="entry name" value="purD"/>
    <property type="match status" value="1"/>
</dbReference>
<dbReference type="GO" id="GO:0046872">
    <property type="term" value="F:metal ion binding"/>
    <property type="evidence" value="ECO:0007669"/>
    <property type="project" value="InterPro"/>
</dbReference>
<dbReference type="GO" id="GO:0005524">
    <property type="term" value="F:ATP binding"/>
    <property type="evidence" value="ECO:0007669"/>
    <property type="project" value="UniProtKB-UniRule"/>
</dbReference>